<dbReference type="InterPro" id="IPR039261">
    <property type="entry name" value="FNR_nucleotide-bd"/>
</dbReference>
<keyword evidence="7" id="KW-0411">Iron-sulfur</keyword>
<dbReference type="InterPro" id="IPR012675">
    <property type="entry name" value="Beta-grasp_dom_sf"/>
</dbReference>
<proteinExistence type="predicted"/>
<evidence type="ECO:0000313" key="11">
    <source>
        <dbReference type="Proteomes" id="UP000184440"/>
    </source>
</evidence>
<dbReference type="Proteomes" id="UP000184440">
    <property type="component" value="Unassembled WGS sequence"/>
</dbReference>
<dbReference type="PANTHER" id="PTHR47354">
    <property type="entry name" value="NADH OXIDOREDUCTASE HCR"/>
    <property type="match status" value="1"/>
</dbReference>
<dbReference type="RefSeq" id="WP_073263837.1">
    <property type="nucleotide sequence ID" value="NZ_FRCS01000017.1"/>
</dbReference>
<dbReference type="InterPro" id="IPR050415">
    <property type="entry name" value="MRET"/>
</dbReference>
<feature type="domain" description="2Fe-2S ferredoxin-type" evidence="8">
    <location>
        <begin position="265"/>
        <end position="350"/>
    </location>
</feature>
<dbReference type="CDD" id="cd06185">
    <property type="entry name" value="PDR_like"/>
    <property type="match status" value="1"/>
</dbReference>
<gene>
    <name evidence="10" type="ORF">SAMN05443668_11740</name>
</gene>
<dbReference type="Pfam" id="PF00111">
    <property type="entry name" value="Fer2"/>
    <property type="match status" value="1"/>
</dbReference>
<accession>A0A1M7RK23</accession>
<reference evidence="10 11" key="1">
    <citation type="submission" date="2016-11" db="EMBL/GenBank/DDBJ databases">
        <authorList>
            <person name="Jaros S."/>
            <person name="Januszkiewicz K."/>
            <person name="Wedrychowicz H."/>
        </authorList>
    </citation>
    <scope>NUCLEOTIDE SEQUENCE [LARGE SCALE GENOMIC DNA]</scope>
    <source>
        <strain evidence="10 11">DSM 46144</strain>
    </source>
</reference>
<evidence type="ECO:0000256" key="1">
    <source>
        <dbReference type="ARBA" id="ARBA00001974"/>
    </source>
</evidence>
<dbReference type="InterPro" id="IPR006058">
    <property type="entry name" value="2Fe2S_fd_BS"/>
</dbReference>
<dbReference type="GO" id="GO:0051537">
    <property type="term" value="F:2 iron, 2 sulfur cluster binding"/>
    <property type="evidence" value="ECO:0007669"/>
    <property type="project" value="UniProtKB-KW"/>
</dbReference>
<feature type="domain" description="FAD-binding FR-type" evidence="9">
    <location>
        <begin position="8"/>
        <end position="110"/>
    </location>
</feature>
<dbReference type="OrthoDB" id="502624at2"/>
<evidence type="ECO:0000256" key="7">
    <source>
        <dbReference type="ARBA" id="ARBA00023014"/>
    </source>
</evidence>
<dbReference type="SUPFAM" id="SSF52343">
    <property type="entry name" value="Ferredoxin reductase-like, C-terminal NADP-linked domain"/>
    <property type="match status" value="1"/>
</dbReference>
<dbReference type="PANTHER" id="PTHR47354:SF1">
    <property type="entry name" value="CARNITINE MONOOXYGENASE REDUCTASE SUBUNIT"/>
    <property type="match status" value="1"/>
</dbReference>
<evidence type="ECO:0000259" key="8">
    <source>
        <dbReference type="PROSITE" id="PS51085"/>
    </source>
</evidence>
<keyword evidence="3" id="KW-0001">2Fe-2S</keyword>
<dbReference type="PROSITE" id="PS51384">
    <property type="entry name" value="FAD_FR"/>
    <property type="match status" value="1"/>
</dbReference>
<keyword evidence="11" id="KW-1185">Reference proteome</keyword>
<name>A0A1M7RK23_9ACTN</name>
<comment type="cofactor">
    <cofactor evidence="1">
        <name>FAD</name>
        <dbReference type="ChEBI" id="CHEBI:57692"/>
    </cofactor>
</comment>
<dbReference type="PROSITE" id="PS51085">
    <property type="entry name" value="2FE2S_FER_2"/>
    <property type="match status" value="1"/>
</dbReference>
<sequence length="350" mass="36059">MAIGLGVVATNSYVVASVDAAADDVVALTLEPVESGAVPPWEPGAHVDLVLGESLVRQYSLCGSPDDRSSLRIAVLREPGGRGGSRFVHERLRPGARVAIGGPRNRFPLAPARAYRFVAGGIGITPLLPMIRRVAAEGADWRLLYGGRTRSSMAFVDELVALGAAAPDAGRGARVGGRAGAVRAGAAGEGSTADRVEVRPADEGGLLPVAAFVADASPGTAVYCCGPEPLLRAVEDACAARPALTLHTERFAPRAEPVPSGAGAFEVELARSGRVLPVAADVSLLQVLEDAGVAIESSCREGTCGTCETTVLGGDPDHRDSLLTDDERAAGDVMFPCVSRARSARLILDV</sequence>
<dbReference type="GO" id="GO:0016491">
    <property type="term" value="F:oxidoreductase activity"/>
    <property type="evidence" value="ECO:0007669"/>
    <property type="project" value="UniProtKB-KW"/>
</dbReference>
<evidence type="ECO:0000256" key="2">
    <source>
        <dbReference type="ARBA" id="ARBA00022630"/>
    </source>
</evidence>
<dbReference type="PROSITE" id="PS00197">
    <property type="entry name" value="2FE2S_FER_1"/>
    <property type="match status" value="1"/>
</dbReference>
<dbReference type="InterPro" id="IPR017927">
    <property type="entry name" value="FAD-bd_FR_type"/>
</dbReference>
<dbReference type="PRINTS" id="PR00409">
    <property type="entry name" value="PHDIOXRDTASE"/>
</dbReference>
<dbReference type="InterPro" id="IPR036010">
    <property type="entry name" value="2Fe-2S_ferredoxin-like_sf"/>
</dbReference>
<evidence type="ECO:0000313" key="10">
    <source>
        <dbReference type="EMBL" id="SHN46657.1"/>
    </source>
</evidence>
<dbReference type="Gene3D" id="3.40.50.80">
    <property type="entry name" value="Nucleotide-binding domain of ferredoxin-NADP reductase (FNR) module"/>
    <property type="match status" value="1"/>
</dbReference>
<dbReference type="InterPro" id="IPR017938">
    <property type="entry name" value="Riboflavin_synthase-like_b-brl"/>
</dbReference>
<protein>
    <submittedName>
        <fullName evidence="10">Ferredoxin-NADP reductase</fullName>
    </submittedName>
</protein>
<evidence type="ECO:0000256" key="5">
    <source>
        <dbReference type="ARBA" id="ARBA00023002"/>
    </source>
</evidence>
<dbReference type="SUPFAM" id="SSF54292">
    <property type="entry name" value="2Fe-2S ferredoxin-like"/>
    <property type="match status" value="1"/>
</dbReference>
<dbReference type="EMBL" id="FRCS01000017">
    <property type="protein sequence ID" value="SHN46657.1"/>
    <property type="molecule type" value="Genomic_DNA"/>
</dbReference>
<dbReference type="Pfam" id="PF00175">
    <property type="entry name" value="NAD_binding_1"/>
    <property type="match status" value="1"/>
</dbReference>
<evidence type="ECO:0000259" key="9">
    <source>
        <dbReference type="PROSITE" id="PS51384"/>
    </source>
</evidence>
<dbReference type="Gene3D" id="2.40.30.10">
    <property type="entry name" value="Translation factors"/>
    <property type="match status" value="1"/>
</dbReference>
<dbReference type="InterPro" id="IPR001433">
    <property type="entry name" value="OxRdtase_FAD/NAD-bd"/>
</dbReference>
<keyword evidence="4" id="KW-0479">Metal-binding</keyword>
<dbReference type="GO" id="GO:0046872">
    <property type="term" value="F:metal ion binding"/>
    <property type="evidence" value="ECO:0007669"/>
    <property type="project" value="UniProtKB-KW"/>
</dbReference>
<dbReference type="SUPFAM" id="SSF63380">
    <property type="entry name" value="Riboflavin synthase domain-like"/>
    <property type="match status" value="1"/>
</dbReference>
<keyword evidence="2" id="KW-0285">Flavoprotein</keyword>
<dbReference type="CDD" id="cd00207">
    <property type="entry name" value="fer2"/>
    <property type="match status" value="1"/>
</dbReference>
<evidence type="ECO:0000256" key="6">
    <source>
        <dbReference type="ARBA" id="ARBA00023004"/>
    </source>
</evidence>
<dbReference type="Gene3D" id="3.10.20.30">
    <property type="match status" value="1"/>
</dbReference>
<keyword evidence="5" id="KW-0560">Oxidoreductase</keyword>
<evidence type="ECO:0000256" key="3">
    <source>
        <dbReference type="ARBA" id="ARBA00022714"/>
    </source>
</evidence>
<organism evidence="10 11">
    <name type="scientific">Cryptosporangium aurantiacum</name>
    <dbReference type="NCBI Taxonomy" id="134849"/>
    <lineage>
        <taxon>Bacteria</taxon>
        <taxon>Bacillati</taxon>
        <taxon>Actinomycetota</taxon>
        <taxon>Actinomycetes</taxon>
        <taxon>Cryptosporangiales</taxon>
        <taxon>Cryptosporangiaceae</taxon>
        <taxon>Cryptosporangium</taxon>
    </lineage>
</organism>
<dbReference type="InterPro" id="IPR001041">
    <property type="entry name" value="2Fe-2S_ferredoxin-type"/>
</dbReference>
<keyword evidence="6" id="KW-0408">Iron</keyword>
<evidence type="ECO:0000256" key="4">
    <source>
        <dbReference type="ARBA" id="ARBA00022723"/>
    </source>
</evidence>
<dbReference type="STRING" id="134849.SAMN05443668_11740"/>
<dbReference type="AlphaFoldDB" id="A0A1M7RK23"/>